<dbReference type="Pfam" id="PF00266">
    <property type="entry name" value="Aminotran_5"/>
    <property type="match status" value="1"/>
</dbReference>
<keyword evidence="2" id="KW-0808">Transferase</keyword>
<dbReference type="SUPFAM" id="SSF53383">
    <property type="entry name" value="PLP-dependent transferases"/>
    <property type="match status" value="1"/>
</dbReference>
<dbReference type="GO" id="GO:0008483">
    <property type="term" value="F:transaminase activity"/>
    <property type="evidence" value="ECO:0007669"/>
    <property type="project" value="UniProtKB-KW"/>
</dbReference>
<dbReference type="NCBIfam" id="TIGR01977">
    <property type="entry name" value="am_tr_V_EF2568"/>
    <property type="match status" value="1"/>
</dbReference>
<evidence type="ECO:0000313" key="2">
    <source>
        <dbReference type="EMBL" id="HIR47285.1"/>
    </source>
</evidence>
<organism evidence="2 3">
    <name type="scientific">Candidatus Caccousia avicola</name>
    <dbReference type="NCBI Taxonomy" id="2840721"/>
    <lineage>
        <taxon>Bacteria</taxon>
        <taxon>Bacillati</taxon>
        <taxon>Bacillota</taxon>
        <taxon>Clostridia</taxon>
        <taxon>Eubacteriales</taxon>
        <taxon>Oscillospiraceae</taxon>
        <taxon>Oscillospiraceae incertae sedis</taxon>
        <taxon>Candidatus Caccousia</taxon>
    </lineage>
</organism>
<comment type="caution">
    <text evidence="2">The sequence shown here is derived from an EMBL/GenBank/DDBJ whole genome shotgun (WGS) entry which is preliminary data.</text>
</comment>
<dbReference type="EMBL" id="DVGZ01000068">
    <property type="protein sequence ID" value="HIR47285.1"/>
    <property type="molecule type" value="Genomic_DNA"/>
</dbReference>
<reference evidence="2" key="1">
    <citation type="submission" date="2020-10" db="EMBL/GenBank/DDBJ databases">
        <authorList>
            <person name="Gilroy R."/>
        </authorList>
    </citation>
    <scope>NUCLEOTIDE SEQUENCE</scope>
    <source>
        <strain evidence="2">ChiSxjej1B13-7958</strain>
    </source>
</reference>
<dbReference type="InterPro" id="IPR015422">
    <property type="entry name" value="PyrdxlP-dep_Trfase_small"/>
</dbReference>
<dbReference type="AlphaFoldDB" id="A0A9D1ANI4"/>
<dbReference type="Proteomes" id="UP000824242">
    <property type="component" value="Unassembled WGS sequence"/>
</dbReference>
<sequence length="389" mass="41473">MIYLDNAATTYPKPPQVQNAVASAIYRFGANPGRGGHAMSMATAEEIYRTRAAVSDFFHAPGPECVAFTMNCTHALNAVLKGLLKPGDHVVVSCLEHNAVMRPLHKLEGQGVTVTAVRVTPGDNDATVDAFRHALREETRLIVCTHVSNVWGIRLPIGRISAMAHQYGIPVCVDAAQSAGIFPVFLEEDGIDYVCAAPHKGLYGPLGTGLLITACGSGLDTILEGGTGTNSLSLSQPEEMPERMESGTVNVPGIAGLRAGLAFVREKGTERILRHELEVTRTIYRALRHLDGVELFTGEPDGAVFAPVFSFRVRGLPSEDTAAALAQQGVAVRAGLHCAPAAHSFMGTLETGAVRVCPSAFTTGREVQGFVTAMQRVLRNSQAVHKEKL</sequence>
<dbReference type="Gene3D" id="3.40.640.10">
    <property type="entry name" value="Type I PLP-dependent aspartate aminotransferase-like (Major domain)"/>
    <property type="match status" value="1"/>
</dbReference>
<dbReference type="PANTHER" id="PTHR43586:SF4">
    <property type="entry name" value="ISOPENICILLIN N EPIMERASE"/>
    <property type="match status" value="1"/>
</dbReference>
<evidence type="ECO:0000313" key="3">
    <source>
        <dbReference type="Proteomes" id="UP000824242"/>
    </source>
</evidence>
<dbReference type="Gene3D" id="3.90.1150.10">
    <property type="entry name" value="Aspartate Aminotransferase, domain 1"/>
    <property type="match status" value="1"/>
</dbReference>
<name>A0A9D1ANI4_9FIRM</name>
<proteinExistence type="predicted"/>
<dbReference type="InterPro" id="IPR010969">
    <property type="entry name" value="Cys_dSase-rel_unknwn_funct"/>
</dbReference>
<dbReference type="InterPro" id="IPR015421">
    <property type="entry name" value="PyrdxlP-dep_Trfase_major"/>
</dbReference>
<reference evidence="2" key="2">
    <citation type="journal article" date="2021" name="PeerJ">
        <title>Extensive microbial diversity within the chicken gut microbiome revealed by metagenomics and culture.</title>
        <authorList>
            <person name="Gilroy R."/>
            <person name="Ravi A."/>
            <person name="Getino M."/>
            <person name="Pursley I."/>
            <person name="Horton D.L."/>
            <person name="Alikhan N.F."/>
            <person name="Baker D."/>
            <person name="Gharbi K."/>
            <person name="Hall N."/>
            <person name="Watson M."/>
            <person name="Adriaenssens E.M."/>
            <person name="Foster-Nyarko E."/>
            <person name="Jarju S."/>
            <person name="Secka A."/>
            <person name="Antonio M."/>
            <person name="Oren A."/>
            <person name="Chaudhuri R.R."/>
            <person name="La Ragione R."/>
            <person name="Hildebrand F."/>
            <person name="Pallen M.J."/>
        </authorList>
    </citation>
    <scope>NUCLEOTIDE SEQUENCE</scope>
    <source>
        <strain evidence="2">ChiSxjej1B13-7958</strain>
    </source>
</reference>
<dbReference type="PANTHER" id="PTHR43586">
    <property type="entry name" value="CYSTEINE DESULFURASE"/>
    <property type="match status" value="1"/>
</dbReference>
<protein>
    <submittedName>
        <fullName evidence="2">Aminotransferase class V-fold PLP-dependent enzyme</fullName>
    </submittedName>
</protein>
<dbReference type="InterPro" id="IPR000192">
    <property type="entry name" value="Aminotrans_V_dom"/>
</dbReference>
<dbReference type="InterPro" id="IPR015424">
    <property type="entry name" value="PyrdxlP-dep_Trfase"/>
</dbReference>
<gene>
    <name evidence="2" type="ORF">IAB89_06450</name>
</gene>
<accession>A0A9D1ANI4</accession>
<evidence type="ECO:0000259" key="1">
    <source>
        <dbReference type="Pfam" id="PF00266"/>
    </source>
</evidence>
<feature type="domain" description="Aminotransferase class V" evidence="1">
    <location>
        <begin position="2"/>
        <end position="368"/>
    </location>
</feature>
<keyword evidence="2" id="KW-0032">Aminotransferase</keyword>